<dbReference type="PANTHER" id="PTHR46771:SF5">
    <property type="entry name" value="DETERIN"/>
    <property type="match status" value="1"/>
</dbReference>
<dbReference type="RefSeq" id="XP_007760062.1">
    <property type="nucleotide sequence ID" value="XM_007761872.1"/>
</dbReference>
<feature type="compositionally biased region" description="Polar residues" evidence="3">
    <location>
        <begin position="395"/>
        <end position="421"/>
    </location>
</feature>
<feature type="region of interest" description="Disordered" evidence="3">
    <location>
        <begin position="332"/>
        <end position="499"/>
    </location>
</feature>
<dbReference type="OrthoDB" id="2196114at2759"/>
<dbReference type="GO" id="GO:0046872">
    <property type="term" value="F:metal ion binding"/>
    <property type="evidence" value="ECO:0007669"/>
    <property type="project" value="UniProtKB-KW"/>
</dbReference>
<evidence type="ECO:0000313" key="5">
    <source>
        <dbReference type="Proteomes" id="UP000019473"/>
    </source>
</evidence>
<feature type="region of interest" description="Disordered" evidence="3">
    <location>
        <begin position="191"/>
        <end position="239"/>
    </location>
</feature>
<feature type="compositionally biased region" description="Low complexity" evidence="3">
    <location>
        <begin position="205"/>
        <end position="217"/>
    </location>
</feature>
<dbReference type="GeneID" id="19182447"/>
<dbReference type="InterPro" id="IPR001370">
    <property type="entry name" value="BIR_rpt"/>
</dbReference>
<dbReference type="CDD" id="cd00022">
    <property type="entry name" value="BIR"/>
    <property type="match status" value="2"/>
</dbReference>
<dbReference type="HOGENOM" id="CLU_010318_1_0_1"/>
<dbReference type="Pfam" id="PF00653">
    <property type="entry name" value="BIR"/>
    <property type="match status" value="2"/>
</dbReference>
<dbReference type="Proteomes" id="UP000019473">
    <property type="component" value="Unassembled WGS sequence"/>
</dbReference>
<feature type="compositionally biased region" description="Low complexity" evidence="3">
    <location>
        <begin position="449"/>
        <end position="465"/>
    </location>
</feature>
<comment type="caution">
    <text evidence="4">The sequence shown here is derived from an EMBL/GenBank/DDBJ whole genome shotgun (WGS) entry which is preliminary data.</text>
</comment>
<organism evidence="4 5">
    <name type="scientific">Cladophialophora yegresii CBS 114405</name>
    <dbReference type="NCBI Taxonomy" id="1182544"/>
    <lineage>
        <taxon>Eukaryota</taxon>
        <taxon>Fungi</taxon>
        <taxon>Dikarya</taxon>
        <taxon>Ascomycota</taxon>
        <taxon>Pezizomycotina</taxon>
        <taxon>Eurotiomycetes</taxon>
        <taxon>Chaetothyriomycetidae</taxon>
        <taxon>Chaetothyriales</taxon>
        <taxon>Herpotrichiellaceae</taxon>
        <taxon>Cladophialophora</taxon>
    </lineage>
</organism>
<dbReference type="Gene3D" id="1.10.1170.10">
    <property type="entry name" value="Inhibitor Of Apoptosis Protein (2mihbC-IAP-1), Chain A"/>
    <property type="match status" value="2"/>
</dbReference>
<dbReference type="eggNOG" id="KOG1101">
    <property type="taxonomic scope" value="Eukaryota"/>
</dbReference>
<evidence type="ECO:0000256" key="3">
    <source>
        <dbReference type="SAM" id="MobiDB-lite"/>
    </source>
</evidence>
<feature type="region of interest" description="Disordered" evidence="3">
    <location>
        <begin position="256"/>
        <end position="305"/>
    </location>
</feature>
<evidence type="ECO:0000256" key="1">
    <source>
        <dbReference type="ARBA" id="ARBA00022723"/>
    </source>
</evidence>
<proteinExistence type="predicted"/>
<dbReference type="STRING" id="1182544.W9VPQ7"/>
<dbReference type="EMBL" id="AMGW01000005">
    <property type="protein sequence ID" value="EXJ57528.1"/>
    <property type="molecule type" value="Genomic_DNA"/>
</dbReference>
<keyword evidence="5" id="KW-1185">Reference proteome</keyword>
<sequence length="590" mass="64271">MEYATLESRLATFEPPTKRSKIGWPHKTPTPDEVARAGFYYKPSKSSNDNTICYLCASQLGGWEADDDPVEEHLKHSPGCGWAILMNASQEAKQNPDTIEDPTGQLLTDARRATFAIGWPHESKRAWKCKTERMVEAGWHFAPVAEGEDYVSCAYCKLSLDGWEPKDDAFQEHYRRSPDCVFFQFAGNTAPAKRPKAKKGRASRTSRSSKASTRLSTQSNSQDVTSLSEVPSVALEDIPDLDDSIDASEMSTMSVMSTASTATAKGKRKGAGGRSKATKSKKAKTTRSTKTKKEESQPEIELEMQPEPVQAIAETSKSVAADPVLLQAEEMYRTPEVEDQEEQVVPDAEPIPAAEVAYPNIPPKNTPPRVTNSPRHLSPVAAQDHSPTPIKPRSNRSSLASTRKITPQSATTGSRIQPKSITTPSPAPTQPQTQTQQANTHSPSPFPSPATATSDIENAPPSTRSPRSRPPIPTSSSISPAVPPNANPNHSLEDISSTPGKLMAQPNWIPADVELIFAPTTPARAENEILLALTGAQLSSPEKEMTVQEWIEFIAARAEEGLRTEAERVVGVFEREGQRAMGVLERISCM</sequence>
<feature type="compositionally biased region" description="Basic residues" evidence="3">
    <location>
        <begin position="193"/>
        <end position="204"/>
    </location>
</feature>
<dbReference type="PANTHER" id="PTHR46771">
    <property type="entry name" value="DETERIN"/>
    <property type="match status" value="1"/>
</dbReference>
<dbReference type="InterPro" id="IPR051190">
    <property type="entry name" value="Baculoviral_IAP"/>
</dbReference>
<feature type="compositionally biased region" description="Polar residues" evidence="3">
    <location>
        <begin position="487"/>
        <end position="499"/>
    </location>
</feature>
<evidence type="ECO:0000313" key="4">
    <source>
        <dbReference type="EMBL" id="EXJ57528.1"/>
    </source>
</evidence>
<gene>
    <name evidence="4" type="ORF">A1O7_07876</name>
</gene>
<reference evidence="4 5" key="1">
    <citation type="submission" date="2013-03" db="EMBL/GenBank/DDBJ databases">
        <title>The Genome Sequence of Cladophialophora yegresii CBS 114405.</title>
        <authorList>
            <consortium name="The Broad Institute Genomics Platform"/>
            <person name="Cuomo C."/>
            <person name="de Hoog S."/>
            <person name="Gorbushina A."/>
            <person name="Walker B."/>
            <person name="Young S.K."/>
            <person name="Zeng Q."/>
            <person name="Gargeya S."/>
            <person name="Fitzgerald M."/>
            <person name="Haas B."/>
            <person name="Abouelleil A."/>
            <person name="Allen A.W."/>
            <person name="Alvarado L."/>
            <person name="Arachchi H.M."/>
            <person name="Berlin A.M."/>
            <person name="Chapman S.B."/>
            <person name="Gainer-Dewar J."/>
            <person name="Goldberg J."/>
            <person name="Griggs A."/>
            <person name="Gujja S."/>
            <person name="Hansen M."/>
            <person name="Howarth C."/>
            <person name="Imamovic A."/>
            <person name="Ireland A."/>
            <person name="Larimer J."/>
            <person name="McCowan C."/>
            <person name="Murphy C."/>
            <person name="Pearson M."/>
            <person name="Poon T.W."/>
            <person name="Priest M."/>
            <person name="Roberts A."/>
            <person name="Saif S."/>
            <person name="Shea T."/>
            <person name="Sisk P."/>
            <person name="Sykes S."/>
            <person name="Wortman J."/>
            <person name="Nusbaum C."/>
            <person name="Birren B."/>
        </authorList>
    </citation>
    <scope>NUCLEOTIDE SEQUENCE [LARGE SCALE GENOMIC DNA]</scope>
    <source>
        <strain evidence="4 5">CBS 114405</strain>
    </source>
</reference>
<protein>
    <submittedName>
        <fullName evidence="4">Uncharacterized protein</fullName>
    </submittedName>
</protein>
<name>W9VPQ7_9EURO</name>
<dbReference type="VEuPathDB" id="FungiDB:A1O7_07876"/>
<dbReference type="AlphaFoldDB" id="W9VPQ7"/>
<dbReference type="PROSITE" id="PS50143">
    <property type="entry name" value="BIR_REPEAT_2"/>
    <property type="match status" value="2"/>
</dbReference>
<accession>W9VPQ7</accession>
<evidence type="ECO:0000256" key="2">
    <source>
        <dbReference type="ARBA" id="ARBA00022833"/>
    </source>
</evidence>
<keyword evidence="2" id="KW-0862">Zinc</keyword>
<dbReference type="SUPFAM" id="SSF57924">
    <property type="entry name" value="Inhibitor of apoptosis (IAP) repeat"/>
    <property type="match status" value="2"/>
</dbReference>
<dbReference type="SMART" id="SM00238">
    <property type="entry name" value="BIR"/>
    <property type="match status" value="2"/>
</dbReference>
<feature type="compositionally biased region" description="Basic residues" evidence="3">
    <location>
        <begin position="265"/>
        <end position="290"/>
    </location>
</feature>
<feature type="compositionally biased region" description="Polar residues" evidence="3">
    <location>
        <begin position="218"/>
        <end position="229"/>
    </location>
</feature>
<keyword evidence="1" id="KW-0479">Metal-binding</keyword>